<feature type="compositionally biased region" description="Basic residues" evidence="7">
    <location>
        <begin position="464"/>
        <end position="479"/>
    </location>
</feature>
<feature type="compositionally biased region" description="Gly residues" evidence="7">
    <location>
        <begin position="524"/>
        <end position="533"/>
    </location>
</feature>
<keyword evidence="5 6" id="KW-0067">ATP-binding</keyword>
<keyword evidence="3 6" id="KW-0547">Nucleotide-binding</keyword>
<evidence type="ECO:0000313" key="9">
    <source>
        <dbReference type="EMBL" id="GMI37041.1"/>
    </source>
</evidence>
<feature type="compositionally biased region" description="Basic residues" evidence="7">
    <location>
        <begin position="425"/>
        <end position="435"/>
    </location>
</feature>
<dbReference type="PROSITE" id="PS50011">
    <property type="entry name" value="PROTEIN_KINASE_DOM"/>
    <property type="match status" value="1"/>
</dbReference>
<dbReference type="Pfam" id="PF00069">
    <property type="entry name" value="Pkinase"/>
    <property type="match status" value="1"/>
</dbReference>
<dbReference type="AlphaFoldDB" id="A0A9W7L742"/>
<dbReference type="InterPro" id="IPR000719">
    <property type="entry name" value="Prot_kinase_dom"/>
</dbReference>
<dbReference type="Proteomes" id="UP001165065">
    <property type="component" value="Unassembled WGS sequence"/>
</dbReference>
<keyword evidence="4" id="KW-0418">Kinase</keyword>
<dbReference type="GO" id="GO:0005952">
    <property type="term" value="C:cAMP-dependent protein kinase complex"/>
    <property type="evidence" value="ECO:0007669"/>
    <property type="project" value="TreeGrafter"/>
</dbReference>
<gene>
    <name evidence="9" type="ORF">TrCOL_g7159</name>
</gene>
<protein>
    <recommendedName>
        <fullName evidence="8">Protein kinase domain-containing protein</fullName>
    </recommendedName>
</protein>
<feature type="compositionally biased region" description="Basic and acidic residues" evidence="7">
    <location>
        <begin position="437"/>
        <end position="446"/>
    </location>
</feature>
<evidence type="ECO:0000313" key="10">
    <source>
        <dbReference type="Proteomes" id="UP001165065"/>
    </source>
</evidence>
<evidence type="ECO:0000259" key="8">
    <source>
        <dbReference type="PROSITE" id="PS50011"/>
    </source>
</evidence>
<organism evidence="9 10">
    <name type="scientific">Triparma columacea</name>
    <dbReference type="NCBI Taxonomy" id="722753"/>
    <lineage>
        <taxon>Eukaryota</taxon>
        <taxon>Sar</taxon>
        <taxon>Stramenopiles</taxon>
        <taxon>Ochrophyta</taxon>
        <taxon>Bolidophyceae</taxon>
        <taxon>Parmales</taxon>
        <taxon>Triparmaceae</taxon>
        <taxon>Triparma</taxon>
    </lineage>
</organism>
<dbReference type="PROSITE" id="PS00107">
    <property type="entry name" value="PROTEIN_KINASE_ATP"/>
    <property type="match status" value="1"/>
</dbReference>
<dbReference type="GO" id="GO:0005524">
    <property type="term" value="F:ATP binding"/>
    <property type="evidence" value="ECO:0007669"/>
    <property type="project" value="UniProtKB-UniRule"/>
</dbReference>
<evidence type="ECO:0000256" key="2">
    <source>
        <dbReference type="ARBA" id="ARBA00022679"/>
    </source>
</evidence>
<feature type="domain" description="Protein kinase" evidence="8">
    <location>
        <begin position="57"/>
        <end position="316"/>
    </location>
</feature>
<feature type="compositionally biased region" description="Basic and acidic residues" evidence="7">
    <location>
        <begin position="480"/>
        <end position="498"/>
    </location>
</feature>
<dbReference type="InterPro" id="IPR017441">
    <property type="entry name" value="Protein_kinase_ATP_BS"/>
</dbReference>
<name>A0A9W7L742_9STRA</name>
<dbReference type="EMBL" id="BRYA01000071">
    <property type="protein sequence ID" value="GMI37041.1"/>
    <property type="molecule type" value="Genomic_DNA"/>
</dbReference>
<keyword evidence="1" id="KW-0723">Serine/threonine-protein kinase</keyword>
<feature type="region of interest" description="Disordered" evidence="7">
    <location>
        <begin position="425"/>
        <end position="533"/>
    </location>
</feature>
<dbReference type="Gene3D" id="1.10.510.10">
    <property type="entry name" value="Transferase(Phosphotransferase) domain 1"/>
    <property type="match status" value="1"/>
</dbReference>
<accession>A0A9W7L742</accession>
<evidence type="ECO:0000256" key="6">
    <source>
        <dbReference type="PROSITE-ProRule" id="PRU10141"/>
    </source>
</evidence>
<dbReference type="OrthoDB" id="63267at2759"/>
<keyword evidence="2" id="KW-0808">Transferase</keyword>
<evidence type="ECO:0000256" key="3">
    <source>
        <dbReference type="ARBA" id="ARBA00022741"/>
    </source>
</evidence>
<comment type="caution">
    <text evidence="9">The sequence shown here is derived from an EMBL/GenBank/DDBJ whole genome shotgun (WGS) entry which is preliminary data.</text>
</comment>
<keyword evidence="10" id="KW-1185">Reference proteome</keyword>
<dbReference type="GO" id="GO:0004691">
    <property type="term" value="F:cAMP-dependent protein kinase activity"/>
    <property type="evidence" value="ECO:0007669"/>
    <property type="project" value="TreeGrafter"/>
</dbReference>
<dbReference type="FunFam" id="1.10.510.10:FF:000571">
    <property type="entry name" value="Maternal embryonic leucine zipper kinase"/>
    <property type="match status" value="1"/>
</dbReference>
<dbReference type="SUPFAM" id="SSF56112">
    <property type="entry name" value="Protein kinase-like (PK-like)"/>
    <property type="match status" value="1"/>
</dbReference>
<dbReference type="PROSITE" id="PS00108">
    <property type="entry name" value="PROTEIN_KINASE_ST"/>
    <property type="match status" value="1"/>
</dbReference>
<feature type="compositionally biased region" description="Basic residues" evidence="7">
    <location>
        <begin position="511"/>
        <end position="522"/>
    </location>
</feature>
<dbReference type="Gene3D" id="3.30.200.20">
    <property type="entry name" value="Phosphorylase Kinase, domain 1"/>
    <property type="match status" value="1"/>
</dbReference>
<evidence type="ECO:0000256" key="4">
    <source>
        <dbReference type="ARBA" id="ARBA00022777"/>
    </source>
</evidence>
<evidence type="ECO:0000256" key="7">
    <source>
        <dbReference type="SAM" id="MobiDB-lite"/>
    </source>
</evidence>
<evidence type="ECO:0000256" key="5">
    <source>
        <dbReference type="ARBA" id="ARBA00022840"/>
    </source>
</evidence>
<feature type="binding site" evidence="6">
    <location>
        <position position="87"/>
    </location>
    <ligand>
        <name>ATP</name>
        <dbReference type="ChEBI" id="CHEBI:30616"/>
    </ligand>
</feature>
<evidence type="ECO:0000256" key="1">
    <source>
        <dbReference type="ARBA" id="ARBA00022527"/>
    </source>
</evidence>
<dbReference type="PANTHER" id="PTHR24353:SF37">
    <property type="entry name" value="CAMP-DEPENDENT PROTEIN KINASE CATALYTIC SUBUNIT PRKX"/>
    <property type="match status" value="1"/>
</dbReference>
<sequence>MGACSSTGSKYDVTRRSGDSLPASPSWLGMPSVVTGKHKALHNTMMQNPHSNSWEEIEFVKVLGRGKFGEVVLTKHTEDECFYAVKKISKRQIVERKNKESVHNEIMHLLRMRHPFIAHLFGYFQDEDNVNLILEYCAGGELYNRMRRSVKFTNDEARFYTAEIALALSYMHSKPLSIVYRDLKPENVMLDWTGHVKLVDFGFAVPIKDSESVTGGCGTAMYIAPEIASGHKGNTHGFPVDWWAVGIMIYEFLTGRAPFGDSSDLTKFEILNNINAGKIKWQSSINKAAKGLIQTLLDPDPSKRSGYRGVEGSSWMEGVSFDDVLNRRVLPPWVPKGMDEVGDSSNFLNWKELPKPEAPFNSSPAYVNERLYQKIGGGDGVVCSEAYDKGLAVEKTGKGRKEIGGGGGEKGFAATAGAVNMMKRRTKSLKQKQKQKNSSDEDRGGGDEGGGGSGSGRTKDHVGKKDHHHHHHHHHGGGKKKGDGVREKLVRPNIKENKFAQSAGAVNMAKGRLKAQAKRASVKKGGGGGKVHP</sequence>
<proteinExistence type="predicted"/>
<dbReference type="PANTHER" id="PTHR24353">
    <property type="entry name" value="CYCLIC NUCLEOTIDE-DEPENDENT PROTEIN KINASE"/>
    <property type="match status" value="1"/>
</dbReference>
<dbReference type="SMART" id="SM00220">
    <property type="entry name" value="S_TKc"/>
    <property type="match status" value="1"/>
</dbReference>
<dbReference type="InterPro" id="IPR008271">
    <property type="entry name" value="Ser/Thr_kinase_AS"/>
</dbReference>
<dbReference type="InterPro" id="IPR011009">
    <property type="entry name" value="Kinase-like_dom_sf"/>
</dbReference>
<reference evidence="10" key="1">
    <citation type="journal article" date="2023" name="Commun. Biol.">
        <title>Genome analysis of Parmales, the sister group of diatoms, reveals the evolutionary specialization of diatoms from phago-mixotrophs to photoautotrophs.</title>
        <authorList>
            <person name="Ban H."/>
            <person name="Sato S."/>
            <person name="Yoshikawa S."/>
            <person name="Yamada K."/>
            <person name="Nakamura Y."/>
            <person name="Ichinomiya M."/>
            <person name="Sato N."/>
            <person name="Blanc-Mathieu R."/>
            <person name="Endo H."/>
            <person name="Kuwata A."/>
            <person name="Ogata H."/>
        </authorList>
    </citation>
    <scope>NUCLEOTIDE SEQUENCE [LARGE SCALE GENOMIC DNA]</scope>
</reference>
<feature type="region of interest" description="Disordered" evidence="7">
    <location>
        <begin position="1"/>
        <end position="24"/>
    </location>
</feature>
<dbReference type="FunFam" id="3.30.200.20:FF:000042">
    <property type="entry name" value="Aurora kinase A"/>
    <property type="match status" value="1"/>
</dbReference>